<keyword evidence="6 9" id="KW-1133">Transmembrane helix</keyword>
<dbReference type="InParanoid" id="L0PCB6"/>
<dbReference type="Proteomes" id="UP000010422">
    <property type="component" value="Unassembled WGS sequence"/>
</dbReference>
<proteinExistence type="inferred from homology"/>
<evidence type="ECO:0000256" key="3">
    <source>
        <dbReference type="ARBA" id="ARBA00022448"/>
    </source>
</evidence>
<keyword evidence="3" id="KW-0813">Transport</keyword>
<dbReference type="InterPro" id="IPR019185">
    <property type="entry name" value="Integral_membrane_SYS1-rel"/>
</dbReference>
<evidence type="ECO:0000256" key="8">
    <source>
        <dbReference type="ARBA" id="ARBA00023136"/>
    </source>
</evidence>
<evidence type="ECO:0000256" key="7">
    <source>
        <dbReference type="ARBA" id="ARBA00023034"/>
    </source>
</evidence>
<keyword evidence="7" id="KW-0333">Golgi apparatus</keyword>
<dbReference type="Pfam" id="PF09801">
    <property type="entry name" value="SYS1"/>
    <property type="match status" value="1"/>
</dbReference>
<reference evidence="10 11" key="1">
    <citation type="journal article" date="2012" name="MBio">
        <title>De novo assembly of the Pneumocystis jirovecii genome from a single bronchoalveolar lavage fluid specimen from a patient.</title>
        <authorList>
            <person name="Cisse O.H."/>
            <person name="Pagni M."/>
            <person name="Hauser P.M."/>
        </authorList>
    </citation>
    <scope>NUCLEOTIDE SEQUENCE [LARGE SCALE GENOMIC DNA]</scope>
    <source>
        <strain evidence="10 11">SE8</strain>
    </source>
</reference>
<feature type="transmembrane region" description="Helical" evidence="9">
    <location>
        <begin position="75"/>
        <end position="96"/>
    </location>
</feature>
<comment type="caution">
    <text evidence="10">The sequence shown here is derived from an EMBL/GenBank/DDBJ whole genome shotgun (WGS) entry which is preliminary data.</text>
</comment>
<sequence>MSQIVAVQSKQVSLDYIFDFHKISLDNTESLVAGLIWDINSISGRTKQVLDFTLTMHFIHFIIVFFYSGHFPSNTYWWVVQMISCVFMCLGGEWMCMQRELKPITFGSGWQSLSMVESGLHTELYELDKIEVQKHMEIVH</sequence>
<accession>L0PCB6</accession>
<dbReference type="GO" id="GO:0006895">
    <property type="term" value="P:Golgi to endosome transport"/>
    <property type="evidence" value="ECO:0007669"/>
    <property type="project" value="TreeGrafter"/>
</dbReference>
<evidence type="ECO:0000256" key="5">
    <source>
        <dbReference type="ARBA" id="ARBA00022927"/>
    </source>
</evidence>
<evidence type="ECO:0000256" key="1">
    <source>
        <dbReference type="ARBA" id="ARBA00004653"/>
    </source>
</evidence>
<keyword evidence="8 9" id="KW-0472">Membrane</keyword>
<feature type="transmembrane region" description="Helical" evidence="9">
    <location>
        <begin position="49"/>
        <end position="69"/>
    </location>
</feature>
<evidence type="ECO:0000313" key="10">
    <source>
        <dbReference type="EMBL" id="CCJ29862.1"/>
    </source>
</evidence>
<evidence type="ECO:0000256" key="6">
    <source>
        <dbReference type="ARBA" id="ARBA00022989"/>
    </source>
</evidence>
<keyword evidence="4 9" id="KW-0812">Transmembrane</keyword>
<dbReference type="AlphaFoldDB" id="L0PCB6"/>
<dbReference type="PANTHER" id="PTHR12952">
    <property type="entry name" value="SYS1"/>
    <property type="match status" value="1"/>
</dbReference>
<dbReference type="GO" id="GO:0043001">
    <property type="term" value="P:Golgi to plasma membrane protein transport"/>
    <property type="evidence" value="ECO:0007669"/>
    <property type="project" value="TreeGrafter"/>
</dbReference>
<protein>
    <submittedName>
        <fullName evidence="10">Uncharacterized protein</fullName>
    </submittedName>
</protein>
<organism evidence="11">
    <name type="scientific">Pneumocystis jirovecii</name>
    <name type="common">Human pneumocystis pneumonia agent</name>
    <dbReference type="NCBI Taxonomy" id="42068"/>
    <lineage>
        <taxon>Eukaryota</taxon>
        <taxon>Fungi</taxon>
        <taxon>Dikarya</taxon>
        <taxon>Ascomycota</taxon>
        <taxon>Taphrinomycotina</taxon>
        <taxon>Pneumocystomycetes</taxon>
        <taxon>Pneumocystaceae</taxon>
        <taxon>Pneumocystis</taxon>
    </lineage>
</organism>
<dbReference type="GO" id="GO:0034067">
    <property type="term" value="P:protein localization to Golgi apparatus"/>
    <property type="evidence" value="ECO:0007669"/>
    <property type="project" value="TreeGrafter"/>
</dbReference>
<comment type="similarity">
    <text evidence="2">Belongs to the SYS1 family.</text>
</comment>
<dbReference type="EMBL" id="CAKM01000219">
    <property type="protein sequence ID" value="CCJ29862.1"/>
    <property type="molecule type" value="Genomic_DNA"/>
</dbReference>
<evidence type="ECO:0000256" key="2">
    <source>
        <dbReference type="ARBA" id="ARBA00008160"/>
    </source>
</evidence>
<dbReference type="GO" id="GO:0005802">
    <property type="term" value="C:trans-Golgi network"/>
    <property type="evidence" value="ECO:0007669"/>
    <property type="project" value="TreeGrafter"/>
</dbReference>
<evidence type="ECO:0000313" key="11">
    <source>
        <dbReference type="Proteomes" id="UP000010422"/>
    </source>
</evidence>
<dbReference type="VEuPathDB" id="FungiDB:PNEJI1_000877"/>
<dbReference type="PANTHER" id="PTHR12952:SF0">
    <property type="entry name" value="PROTEIN SYS1 HOMOLOG"/>
    <property type="match status" value="1"/>
</dbReference>
<evidence type="ECO:0000256" key="9">
    <source>
        <dbReference type="SAM" id="Phobius"/>
    </source>
</evidence>
<gene>
    <name evidence="10" type="ORF">PNEJI1_000877</name>
</gene>
<comment type="subcellular location">
    <subcellularLocation>
        <location evidence="1">Golgi apparatus membrane</location>
        <topology evidence="1">Multi-pass membrane protein</topology>
    </subcellularLocation>
</comment>
<keyword evidence="5" id="KW-0653">Protein transport</keyword>
<name>L0PCB6_PNEJI</name>
<evidence type="ECO:0000256" key="4">
    <source>
        <dbReference type="ARBA" id="ARBA00022692"/>
    </source>
</evidence>
<dbReference type="GO" id="GO:0005829">
    <property type="term" value="C:cytosol"/>
    <property type="evidence" value="ECO:0007669"/>
    <property type="project" value="GOC"/>
</dbReference>
<dbReference type="STRING" id="1209962.L0PCB6"/>
<dbReference type="GO" id="GO:0000139">
    <property type="term" value="C:Golgi membrane"/>
    <property type="evidence" value="ECO:0007669"/>
    <property type="project" value="UniProtKB-SubCell"/>
</dbReference>